<reference evidence="6 7" key="1">
    <citation type="submission" date="2019-07" db="EMBL/GenBank/DDBJ databases">
        <title>Draft genome for Streptomyces benahoarensis MZ03-48.</title>
        <authorList>
            <person name="Gonzalez-Pimentel J.L."/>
        </authorList>
    </citation>
    <scope>NUCLEOTIDE SEQUENCE [LARGE SCALE GENOMIC DNA]</scope>
    <source>
        <strain evidence="6 7">MZ03-48</strain>
    </source>
</reference>
<dbReference type="InterPro" id="IPR036388">
    <property type="entry name" value="WH-like_DNA-bd_sf"/>
</dbReference>
<keyword evidence="2" id="KW-0238">DNA-binding</keyword>
<dbReference type="GO" id="GO:0006355">
    <property type="term" value="P:regulation of DNA-templated transcription"/>
    <property type="evidence" value="ECO:0007669"/>
    <property type="project" value="InterPro"/>
</dbReference>
<comment type="caution">
    <text evidence="6">The sequence shown here is derived from an EMBL/GenBank/DDBJ whole genome shotgun (WGS) entry which is preliminary data.</text>
</comment>
<evidence type="ECO:0000313" key="7">
    <source>
        <dbReference type="Proteomes" id="UP000320888"/>
    </source>
</evidence>
<dbReference type="PANTHER" id="PTHR44688:SF16">
    <property type="entry name" value="DNA-BINDING TRANSCRIPTIONAL ACTIVATOR DEVR_DOSR"/>
    <property type="match status" value="1"/>
</dbReference>
<dbReference type="PRINTS" id="PR00038">
    <property type="entry name" value="HTHLUXR"/>
</dbReference>
<evidence type="ECO:0000256" key="1">
    <source>
        <dbReference type="ARBA" id="ARBA00023015"/>
    </source>
</evidence>
<dbReference type="EMBL" id="VKLS01000009">
    <property type="protein sequence ID" value="TSB43854.1"/>
    <property type="molecule type" value="Genomic_DNA"/>
</dbReference>
<dbReference type="Gene3D" id="1.10.10.10">
    <property type="entry name" value="Winged helix-like DNA-binding domain superfamily/Winged helix DNA-binding domain"/>
    <property type="match status" value="1"/>
</dbReference>
<dbReference type="PROSITE" id="PS50043">
    <property type="entry name" value="HTH_LUXR_2"/>
    <property type="match status" value="1"/>
</dbReference>
<feature type="compositionally biased region" description="Low complexity" evidence="4">
    <location>
        <begin position="197"/>
        <end position="214"/>
    </location>
</feature>
<dbReference type="OrthoDB" id="4172435at2"/>
<gene>
    <name evidence="6" type="ORF">FNZ23_02030</name>
</gene>
<dbReference type="InterPro" id="IPR016032">
    <property type="entry name" value="Sig_transdc_resp-reg_C-effctor"/>
</dbReference>
<evidence type="ECO:0000313" key="6">
    <source>
        <dbReference type="EMBL" id="TSB43854.1"/>
    </source>
</evidence>
<feature type="compositionally biased region" description="Low complexity" evidence="4">
    <location>
        <begin position="99"/>
        <end position="117"/>
    </location>
</feature>
<dbReference type="GO" id="GO:0003677">
    <property type="term" value="F:DNA binding"/>
    <property type="evidence" value="ECO:0007669"/>
    <property type="project" value="UniProtKB-KW"/>
</dbReference>
<dbReference type="Proteomes" id="UP000320888">
    <property type="component" value="Unassembled WGS sequence"/>
</dbReference>
<keyword evidence="7" id="KW-1185">Reference proteome</keyword>
<dbReference type="SMART" id="SM00421">
    <property type="entry name" value="HTH_LUXR"/>
    <property type="match status" value="1"/>
</dbReference>
<feature type="region of interest" description="Disordered" evidence="4">
    <location>
        <begin position="99"/>
        <end position="133"/>
    </location>
</feature>
<feature type="region of interest" description="Disordered" evidence="4">
    <location>
        <begin position="58"/>
        <end position="83"/>
    </location>
</feature>
<dbReference type="SUPFAM" id="SSF46894">
    <property type="entry name" value="C-terminal effector domain of the bipartite response regulators"/>
    <property type="match status" value="1"/>
</dbReference>
<evidence type="ECO:0000259" key="5">
    <source>
        <dbReference type="PROSITE" id="PS50043"/>
    </source>
</evidence>
<protein>
    <submittedName>
        <fullName evidence="6">Helix-turn-helix transcriptional regulator</fullName>
    </submittedName>
</protein>
<organism evidence="6 7">
    <name type="scientific">Streptomyces benahoarensis</name>
    <dbReference type="NCBI Taxonomy" id="2595054"/>
    <lineage>
        <taxon>Bacteria</taxon>
        <taxon>Bacillati</taxon>
        <taxon>Actinomycetota</taxon>
        <taxon>Actinomycetes</taxon>
        <taxon>Kitasatosporales</taxon>
        <taxon>Streptomycetaceae</taxon>
        <taxon>Streptomyces</taxon>
    </lineage>
</organism>
<dbReference type="PANTHER" id="PTHR44688">
    <property type="entry name" value="DNA-BINDING TRANSCRIPTIONAL ACTIVATOR DEVR_DOSR"/>
    <property type="match status" value="1"/>
</dbReference>
<evidence type="ECO:0000256" key="2">
    <source>
        <dbReference type="ARBA" id="ARBA00023125"/>
    </source>
</evidence>
<dbReference type="RefSeq" id="WP_143939604.1">
    <property type="nucleotide sequence ID" value="NZ_VKLS01000009.1"/>
</dbReference>
<accession>A0A553ZQW4</accession>
<feature type="domain" description="HTH luxR-type" evidence="5">
    <location>
        <begin position="123"/>
        <end position="188"/>
    </location>
</feature>
<evidence type="ECO:0000256" key="3">
    <source>
        <dbReference type="ARBA" id="ARBA00023163"/>
    </source>
</evidence>
<proteinExistence type="predicted"/>
<keyword evidence="1" id="KW-0805">Transcription regulation</keyword>
<dbReference type="CDD" id="cd06170">
    <property type="entry name" value="LuxR_C_like"/>
    <property type="match status" value="1"/>
</dbReference>
<dbReference type="AlphaFoldDB" id="A0A553ZQW4"/>
<keyword evidence="3" id="KW-0804">Transcription</keyword>
<evidence type="ECO:0000256" key="4">
    <source>
        <dbReference type="SAM" id="MobiDB-lite"/>
    </source>
</evidence>
<sequence>MTVDVSSPFAPQDTHRVRIAIVSPDILAHIRQEFADRNLAVEIARMPYVEVAVRPVTGVPGRTAPGDEPDRAWGGGRHPTPPTARRLCAEYRLSVVGPAGRPGPATGPAAGDAAAPVPASPETPKVPSRLSRRQEEVMALVSRGARNAEIAEQLDLSEKTVKNHLNRIFRELGAGSRIEAVLLWHRDQRNGRTPADAAPRPAGTGSGSSAPGAARRPEGTAPSRVPASVGRSCAGPVPAGRRIPASSANAKAS</sequence>
<name>A0A553ZQW4_9ACTN</name>
<feature type="region of interest" description="Disordered" evidence="4">
    <location>
        <begin position="190"/>
        <end position="253"/>
    </location>
</feature>
<dbReference type="Pfam" id="PF00196">
    <property type="entry name" value="GerE"/>
    <property type="match status" value="1"/>
</dbReference>
<dbReference type="InterPro" id="IPR000792">
    <property type="entry name" value="Tscrpt_reg_LuxR_C"/>
</dbReference>